<dbReference type="EMBL" id="GG662724">
    <property type="protein sequence ID" value="EAR93525.3"/>
    <property type="molecule type" value="Genomic_DNA"/>
</dbReference>
<evidence type="ECO:0000256" key="3">
    <source>
        <dbReference type="ARBA" id="ARBA00022723"/>
    </source>
</evidence>
<dbReference type="SUPFAM" id="SSF48537">
    <property type="entry name" value="Phospholipase C/P1 nuclease"/>
    <property type="match status" value="1"/>
</dbReference>
<feature type="chain" id="PRO_5004201604" evidence="9">
    <location>
        <begin position="20"/>
        <end position="421"/>
    </location>
</feature>
<reference evidence="11" key="1">
    <citation type="journal article" date="2006" name="PLoS Biol.">
        <title>Macronuclear genome sequence of the ciliate Tetrahymena thermophila, a model eukaryote.</title>
        <authorList>
            <person name="Eisen J.A."/>
            <person name="Coyne R.S."/>
            <person name="Wu M."/>
            <person name="Wu D."/>
            <person name="Thiagarajan M."/>
            <person name="Wortman J.R."/>
            <person name="Badger J.H."/>
            <person name="Ren Q."/>
            <person name="Amedeo P."/>
            <person name="Jones K.M."/>
            <person name="Tallon L.J."/>
            <person name="Delcher A.L."/>
            <person name="Salzberg S.L."/>
            <person name="Silva J.C."/>
            <person name="Haas B.J."/>
            <person name="Majoros W.H."/>
            <person name="Farzad M."/>
            <person name="Carlton J.M."/>
            <person name="Smith R.K. Jr."/>
            <person name="Garg J."/>
            <person name="Pearlman R.E."/>
            <person name="Karrer K.M."/>
            <person name="Sun L."/>
            <person name="Manning G."/>
            <person name="Elde N.C."/>
            <person name="Turkewitz A.P."/>
            <person name="Asai D.J."/>
            <person name="Wilkes D.E."/>
            <person name="Wang Y."/>
            <person name="Cai H."/>
            <person name="Collins K."/>
            <person name="Stewart B.A."/>
            <person name="Lee S.R."/>
            <person name="Wilamowska K."/>
            <person name="Weinberg Z."/>
            <person name="Ruzzo W.L."/>
            <person name="Wloga D."/>
            <person name="Gaertig J."/>
            <person name="Frankel J."/>
            <person name="Tsao C.-C."/>
            <person name="Gorovsky M.A."/>
            <person name="Keeling P.J."/>
            <person name="Waller R.F."/>
            <person name="Patron N.J."/>
            <person name="Cherry J.M."/>
            <person name="Stover N.A."/>
            <person name="Krieger C.J."/>
            <person name="del Toro C."/>
            <person name="Ryder H.F."/>
            <person name="Williamson S.C."/>
            <person name="Barbeau R.A."/>
            <person name="Hamilton E.P."/>
            <person name="Orias E."/>
        </authorList>
    </citation>
    <scope>NUCLEOTIDE SEQUENCE [LARGE SCALE GENOMIC DNA]</scope>
    <source>
        <strain evidence="11">SB210</strain>
    </source>
</reference>
<protein>
    <submittedName>
        <fullName evidence="10">P1/s1 nuclease</fullName>
    </submittedName>
</protein>
<keyword evidence="7" id="KW-0325">Glycoprotein</keyword>
<evidence type="ECO:0000256" key="8">
    <source>
        <dbReference type="SAM" id="Phobius"/>
    </source>
</evidence>
<dbReference type="HOGENOM" id="CLU_029588_0_0_1"/>
<dbReference type="Pfam" id="PF02265">
    <property type="entry name" value="S1-P1_nuclease"/>
    <property type="match status" value="1"/>
</dbReference>
<dbReference type="GO" id="GO:0016788">
    <property type="term" value="F:hydrolase activity, acting on ester bonds"/>
    <property type="evidence" value="ECO:0007669"/>
    <property type="project" value="InterPro"/>
</dbReference>
<dbReference type="InterPro" id="IPR003154">
    <property type="entry name" value="S1/P1nuclease"/>
</dbReference>
<evidence type="ECO:0000256" key="2">
    <source>
        <dbReference type="ARBA" id="ARBA00022722"/>
    </source>
</evidence>
<evidence type="ECO:0000313" key="11">
    <source>
        <dbReference type="Proteomes" id="UP000009168"/>
    </source>
</evidence>
<keyword evidence="6" id="KW-1015">Disulfide bond</keyword>
<evidence type="ECO:0000256" key="5">
    <source>
        <dbReference type="ARBA" id="ARBA00022801"/>
    </source>
</evidence>
<feature type="transmembrane region" description="Helical" evidence="8">
    <location>
        <begin position="364"/>
        <end position="387"/>
    </location>
</feature>
<dbReference type="PANTHER" id="PTHR33146">
    <property type="entry name" value="ENDONUCLEASE 4"/>
    <property type="match status" value="1"/>
</dbReference>
<sequence>MKLGLVLISVLALSQVCLCFHEVPHMLVLAIAKKELMKNDMEVYNITAKYLDTYSTQGVDTVSTTTYEENAVWADDIKVYGDAQKAMEMWHYIGNKDSNPQNLTPLKKDPMADSENALNAYNNIVKVLTNEKFVGQMTEFKVNMLKMLVHIVGDIHMPHHTGSFYNATYKNDKGEFWGDLGGNRQMINFYTSTGEMKKTNIHFYFDSSCFFYTWTNRLVRPLNETFKIYFQRELDRIVAQYPKESLNIDNTKTFSDWADESWNLALNNVYPFLLSKNEIHYGDDFYNSSFDMIQKRIVTAGYRLAYTLQKLFTPEKGLIKANTPLSYQQPIANNNNNSINNQKDNTNQTLASTYESSDNQSNKAMAIVFGVLFGLTFVAFIFSIIYFKKTVSPSTYQRTSNDLIEAKNINVQKLASTENNL</sequence>
<dbReference type="OrthoDB" id="441446at2759"/>
<dbReference type="PANTHER" id="PTHR33146:SF10">
    <property type="entry name" value="STRAND-SPECIFIC NUCLEASE, PUTATIVE-RELATED"/>
    <property type="match status" value="1"/>
</dbReference>
<feature type="signal peptide" evidence="9">
    <location>
        <begin position="1"/>
        <end position="19"/>
    </location>
</feature>
<dbReference type="InterPro" id="IPR008947">
    <property type="entry name" value="PLipase_C/P1_nuclease_dom_sf"/>
</dbReference>
<evidence type="ECO:0000256" key="4">
    <source>
        <dbReference type="ARBA" id="ARBA00022759"/>
    </source>
</evidence>
<keyword evidence="9" id="KW-0732">Signal</keyword>
<dbReference type="GO" id="GO:0006308">
    <property type="term" value="P:DNA catabolic process"/>
    <property type="evidence" value="ECO:0007669"/>
    <property type="project" value="InterPro"/>
</dbReference>
<keyword evidence="8" id="KW-0472">Membrane</keyword>
<evidence type="ECO:0000256" key="1">
    <source>
        <dbReference type="ARBA" id="ARBA00009547"/>
    </source>
</evidence>
<organism evidence="10 11">
    <name type="scientific">Tetrahymena thermophila (strain SB210)</name>
    <dbReference type="NCBI Taxonomy" id="312017"/>
    <lineage>
        <taxon>Eukaryota</taxon>
        <taxon>Sar</taxon>
        <taxon>Alveolata</taxon>
        <taxon>Ciliophora</taxon>
        <taxon>Intramacronucleata</taxon>
        <taxon>Oligohymenophorea</taxon>
        <taxon>Hymenostomatida</taxon>
        <taxon>Tetrahymenina</taxon>
        <taxon>Tetrahymenidae</taxon>
        <taxon>Tetrahymena</taxon>
    </lineage>
</organism>
<evidence type="ECO:0000256" key="9">
    <source>
        <dbReference type="SAM" id="SignalP"/>
    </source>
</evidence>
<proteinExistence type="inferred from homology"/>
<name>Q23AG7_TETTS</name>
<evidence type="ECO:0000313" key="10">
    <source>
        <dbReference type="EMBL" id="EAR93525.3"/>
    </source>
</evidence>
<keyword evidence="8" id="KW-0812">Transmembrane</keyword>
<keyword evidence="8" id="KW-1133">Transmembrane helix</keyword>
<keyword evidence="3" id="KW-0479">Metal-binding</keyword>
<keyword evidence="5" id="KW-0378">Hydrolase</keyword>
<dbReference type="GeneID" id="7845660"/>
<dbReference type="AlphaFoldDB" id="Q23AG7"/>
<keyword evidence="4" id="KW-0255">Endonuclease</keyword>
<dbReference type="Gene3D" id="1.10.575.10">
    <property type="entry name" value="P1 Nuclease"/>
    <property type="match status" value="1"/>
</dbReference>
<dbReference type="FunCoup" id="Q23AG7">
    <property type="interactions" value="4"/>
</dbReference>
<dbReference type="CDD" id="cd11010">
    <property type="entry name" value="S1-P1_nuclease"/>
    <property type="match status" value="1"/>
</dbReference>
<evidence type="ECO:0000256" key="6">
    <source>
        <dbReference type="ARBA" id="ARBA00023157"/>
    </source>
</evidence>
<evidence type="ECO:0000256" key="7">
    <source>
        <dbReference type="ARBA" id="ARBA00023180"/>
    </source>
</evidence>
<dbReference type="STRING" id="312017.Q23AG7"/>
<dbReference type="RefSeq" id="XP_001013770.3">
    <property type="nucleotide sequence ID" value="XM_001013770.3"/>
</dbReference>
<gene>
    <name evidence="10" type="ORF">TTHERM_00425920</name>
</gene>
<dbReference type="Proteomes" id="UP000009168">
    <property type="component" value="Unassembled WGS sequence"/>
</dbReference>
<accession>Q23AG7</accession>
<dbReference type="InParanoid" id="Q23AG7"/>
<comment type="similarity">
    <text evidence="1">Belongs to the nuclease type I family.</text>
</comment>
<keyword evidence="2" id="KW-0540">Nuclease</keyword>
<dbReference type="GO" id="GO:0003676">
    <property type="term" value="F:nucleic acid binding"/>
    <property type="evidence" value="ECO:0007669"/>
    <property type="project" value="InterPro"/>
</dbReference>
<dbReference type="GO" id="GO:0004519">
    <property type="term" value="F:endonuclease activity"/>
    <property type="evidence" value="ECO:0007669"/>
    <property type="project" value="UniProtKB-KW"/>
</dbReference>
<keyword evidence="11" id="KW-1185">Reference proteome</keyword>
<dbReference type="GO" id="GO:0046872">
    <property type="term" value="F:metal ion binding"/>
    <property type="evidence" value="ECO:0007669"/>
    <property type="project" value="UniProtKB-KW"/>
</dbReference>
<dbReference type="KEGG" id="tet:TTHERM_00425920"/>